<dbReference type="Proteomes" id="UP001151752">
    <property type="component" value="Chromosome 7"/>
</dbReference>
<sequence length="41" mass="4899">MQHKQELRFGIKTKVKSRVKNIIACHIKHKVKSHEIKILSY</sequence>
<reference evidence="1" key="2">
    <citation type="journal article" date="2023" name="Int. J. Mol. Sci.">
        <title>De Novo Assembly and Annotation of 11 Diverse Shrub Willow (Salix) Genomes Reveals Novel Gene Organization in Sex-Linked Regions.</title>
        <authorList>
            <person name="Hyden B."/>
            <person name="Feng K."/>
            <person name="Yates T.B."/>
            <person name="Jawdy S."/>
            <person name="Cereghino C."/>
            <person name="Smart L.B."/>
            <person name="Muchero W."/>
        </authorList>
    </citation>
    <scope>NUCLEOTIDE SEQUENCE</scope>
    <source>
        <tissue evidence="1">Shoot tip</tissue>
    </source>
</reference>
<dbReference type="EMBL" id="JAPFFM010000011">
    <property type="protein sequence ID" value="KAJ6732783.1"/>
    <property type="molecule type" value="Genomic_DNA"/>
</dbReference>
<organism evidence="1 2">
    <name type="scientific">Salix koriyanagi</name>
    <dbReference type="NCBI Taxonomy" id="2511006"/>
    <lineage>
        <taxon>Eukaryota</taxon>
        <taxon>Viridiplantae</taxon>
        <taxon>Streptophyta</taxon>
        <taxon>Embryophyta</taxon>
        <taxon>Tracheophyta</taxon>
        <taxon>Spermatophyta</taxon>
        <taxon>Magnoliopsida</taxon>
        <taxon>eudicotyledons</taxon>
        <taxon>Gunneridae</taxon>
        <taxon>Pentapetalae</taxon>
        <taxon>rosids</taxon>
        <taxon>fabids</taxon>
        <taxon>Malpighiales</taxon>
        <taxon>Salicaceae</taxon>
        <taxon>Saliceae</taxon>
        <taxon>Salix</taxon>
    </lineage>
</organism>
<name>A0A9Q0UMR4_9ROSI</name>
<protein>
    <submittedName>
        <fullName evidence="1">Uncharacterized protein</fullName>
    </submittedName>
</protein>
<evidence type="ECO:0000313" key="2">
    <source>
        <dbReference type="Proteomes" id="UP001151752"/>
    </source>
</evidence>
<accession>A0A9Q0UMR4</accession>
<reference evidence="1" key="1">
    <citation type="submission" date="2022-11" db="EMBL/GenBank/DDBJ databases">
        <authorList>
            <person name="Hyden B.L."/>
            <person name="Feng K."/>
            <person name="Yates T."/>
            <person name="Jawdy S."/>
            <person name="Smart L.B."/>
            <person name="Muchero W."/>
        </authorList>
    </citation>
    <scope>NUCLEOTIDE SEQUENCE</scope>
    <source>
        <tissue evidence="1">Shoot tip</tissue>
    </source>
</reference>
<proteinExistence type="predicted"/>
<dbReference type="AlphaFoldDB" id="A0A9Q0UMR4"/>
<evidence type="ECO:0000313" key="1">
    <source>
        <dbReference type="EMBL" id="KAJ6732783.1"/>
    </source>
</evidence>
<keyword evidence="2" id="KW-1185">Reference proteome</keyword>
<comment type="caution">
    <text evidence="1">The sequence shown here is derived from an EMBL/GenBank/DDBJ whole genome shotgun (WGS) entry which is preliminary data.</text>
</comment>
<gene>
    <name evidence="1" type="ORF">OIU74_004685</name>
</gene>